<feature type="compositionally biased region" description="Pro residues" evidence="1">
    <location>
        <begin position="20"/>
        <end position="29"/>
    </location>
</feature>
<keyword evidence="4" id="KW-1185">Reference proteome</keyword>
<proteinExistence type="predicted"/>
<feature type="transmembrane region" description="Helical" evidence="2">
    <location>
        <begin position="89"/>
        <end position="119"/>
    </location>
</feature>
<feature type="transmembrane region" description="Helical" evidence="2">
    <location>
        <begin position="131"/>
        <end position="156"/>
    </location>
</feature>
<organism evidence="3 4">
    <name type="scientific">Streptomyces huasconensis</name>
    <dbReference type="NCBI Taxonomy" id="1854574"/>
    <lineage>
        <taxon>Bacteria</taxon>
        <taxon>Bacillati</taxon>
        <taxon>Actinomycetota</taxon>
        <taxon>Actinomycetes</taxon>
        <taxon>Kitasatosporales</taxon>
        <taxon>Streptomycetaceae</taxon>
        <taxon>Streptomyces</taxon>
    </lineage>
</organism>
<dbReference type="Proteomes" id="UP001553843">
    <property type="component" value="Unassembled WGS sequence"/>
</dbReference>
<dbReference type="Pfam" id="PF12730">
    <property type="entry name" value="ABC2_membrane_4"/>
    <property type="match status" value="1"/>
</dbReference>
<feature type="transmembrane region" description="Helical" evidence="2">
    <location>
        <begin position="49"/>
        <end position="69"/>
    </location>
</feature>
<keyword evidence="2" id="KW-0472">Membrane</keyword>
<evidence type="ECO:0000256" key="1">
    <source>
        <dbReference type="SAM" id="MobiDB-lite"/>
    </source>
</evidence>
<keyword evidence="2" id="KW-1133">Transmembrane helix</keyword>
<evidence type="ECO:0000256" key="2">
    <source>
        <dbReference type="SAM" id="Phobius"/>
    </source>
</evidence>
<sequence>MTARETTGAAAHDTVVTPGPHTPAPPPGHPLGGAAAAEWTKLRSVRFPYICLAAGLIATGVFTFYYGSIARINDHPVQPVGHAAISSTVLVQFAVVVLAMLTVTSEYTTASISSSLLWVPVRHRVQSAKALVTALLSFTTGTVSAATGTAVAWGSFSGHASFDAGETVGQALAVGVYYALIAVMTVGVSFATRHPAGALAVLLTLLWALPSMLVGLGGPALLAINDSLPHSAGDTFMRGGADAPYGATTAVVVLLAWVLAAHVTGLLLLRRRDA</sequence>
<keyword evidence="2" id="KW-0812">Transmembrane</keyword>
<feature type="transmembrane region" description="Helical" evidence="2">
    <location>
        <begin position="244"/>
        <end position="269"/>
    </location>
</feature>
<feature type="transmembrane region" description="Helical" evidence="2">
    <location>
        <begin position="198"/>
        <end position="224"/>
    </location>
</feature>
<accession>A0ABV3LT18</accession>
<name>A0ABV3LT18_9ACTN</name>
<evidence type="ECO:0000313" key="3">
    <source>
        <dbReference type="EMBL" id="MEW2362121.1"/>
    </source>
</evidence>
<comment type="caution">
    <text evidence="3">The sequence shown here is derived from an EMBL/GenBank/DDBJ whole genome shotgun (WGS) entry which is preliminary data.</text>
</comment>
<evidence type="ECO:0000313" key="4">
    <source>
        <dbReference type="Proteomes" id="UP001553843"/>
    </source>
</evidence>
<dbReference type="EMBL" id="JBEYRS010000003">
    <property type="protein sequence ID" value="MEW2362121.1"/>
    <property type="molecule type" value="Genomic_DNA"/>
</dbReference>
<gene>
    <name evidence="3" type="ORF">AB0887_09190</name>
</gene>
<feature type="transmembrane region" description="Helical" evidence="2">
    <location>
        <begin position="168"/>
        <end position="191"/>
    </location>
</feature>
<reference evidence="3 4" key="1">
    <citation type="submission" date="2024-06" db="EMBL/GenBank/DDBJ databases">
        <title>The Natural Products Discovery Center: Release of the First 8490 Sequenced Strains for Exploring Actinobacteria Biosynthetic Diversity.</title>
        <authorList>
            <person name="Kalkreuter E."/>
            <person name="Kautsar S.A."/>
            <person name="Yang D."/>
            <person name="Bader C.D."/>
            <person name="Teijaro C.N."/>
            <person name="Fluegel L."/>
            <person name="Davis C.M."/>
            <person name="Simpson J.R."/>
            <person name="Lauterbach L."/>
            <person name="Steele A.D."/>
            <person name="Gui C."/>
            <person name="Meng S."/>
            <person name="Li G."/>
            <person name="Viehrig K."/>
            <person name="Ye F."/>
            <person name="Su P."/>
            <person name="Kiefer A.F."/>
            <person name="Nichols A."/>
            <person name="Cepeda A.J."/>
            <person name="Yan W."/>
            <person name="Fan B."/>
            <person name="Jiang Y."/>
            <person name="Adhikari A."/>
            <person name="Zheng C.-J."/>
            <person name="Schuster L."/>
            <person name="Cowan T.M."/>
            <person name="Smanski M.J."/>
            <person name="Chevrette M.G."/>
            <person name="De Carvalho L.P.S."/>
            <person name="Shen B."/>
        </authorList>
    </citation>
    <scope>NUCLEOTIDE SEQUENCE [LARGE SCALE GENOMIC DNA]</scope>
    <source>
        <strain evidence="3 4">NPDC047833</strain>
    </source>
</reference>
<protein>
    <submittedName>
        <fullName evidence="3">ABC transporter permease</fullName>
    </submittedName>
</protein>
<feature type="region of interest" description="Disordered" evidence="1">
    <location>
        <begin position="1"/>
        <end position="32"/>
    </location>
</feature>